<dbReference type="EnsemblMetazoa" id="MESCA008193-RA">
    <property type="protein sequence ID" value="MESCA008193-PA"/>
    <property type="gene ID" value="MESCA008193"/>
</dbReference>
<protein>
    <submittedName>
        <fullName evidence="1">Uncharacterized protein</fullName>
    </submittedName>
</protein>
<organism evidence="1 2">
    <name type="scientific">Megaselia scalaris</name>
    <name type="common">Humpbacked fly</name>
    <name type="synonym">Phora scalaris</name>
    <dbReference type="NCBI Taxonomy" id="36166"/>
    <lineage>
        <taxon>Eukaryota</taxon>
        <taxon>Metazoa</taxon>
        <taxon>Ecdysozoa</taxon>
        <taxon>Arthropoda</taxon>
        <taxon>Hexapoda</taxon>
        <taxon>Insecta</taxon>
        <taxon>Pterygota</taxon>
        <taxon>Neoptera</taxon>
        <taxon>Endopterygota</taxon>
        <taxon>Diptera</taxon>
        <taxon>Brachycera</taxon>
        <taxon>Muscomorpha</taxon>
        <taxon>Platypezoidea</taxon>
        <taxon>Phoridae</taxon>
        <taxon>Megaseliini</taxon>
        <taxon>Megaselia</taxon>
    </lineage>
</organism>
<evidence type="ECO:0000313" key="2">
    <source>
        <dbReference type="Proteomes" id="UP000015102"/>
    </source>
</evidence>
<reference evidence="2" key="1">
    <citation type="submission" date="2013-02" db="EMBL/GenBank/DDBJ databases">
        <authorList>
            <person name="Hughes D."/>
        </authorList>
    </citation>
    <scope>NUCLEOTIDE SEQUENCE</scope>
    <source>
        <strain>Durham</strain>
        <strain evidence="2">NC isolate 2 -- Noor lab</strain>
    </source>
</reference>
<evidence type="ECO:0000313" key="1">
    <source>
        <dbReference type="EnsemblMetazoa" id="MESCA008193-PA"/>
    </source>
</evidence>
<sequence>MLSNSQLYLVDNLQQLLQPRKKQSKSALRNSPHLPERMQPGYFLNFCTEMLFALQQSHFLWKKYAKCEMANLRLEFRTGANLFSWIPFRTLDPKGIKFKNAFIADPEVVGNAPVHPKQTVRCKFTIPARL</sequence>
<dbReference type="EMBL" id="CAQQ02063323">
    <property type="status" value="NOT_ANNOTATED_CDS"/>
    <property type="molecule type" value="Genomic_DNA"/>
</dbReference>
<accession>T1GWL6</accession>
<dbReference type="AlphaFoldDB" id="T1GWL6"/>
<reference evidence="1" key="2">
    <citation type="submission" date="2015-06" db="UniProtKB">
        <authorList>
            <consortium name="EnsemblMetazoa"/>
        </authorList>
    </citation>
    <scope>IDENTIFICATION</scope>
</reference>
<keyword evidence="2" id="KW-1185">Reference proteome</keyword>
<proteinExistence type="predicted"/>
<dbReference type="HOGENOM" id="CLU_1940507_0_0_1"/>
<dbReference type="EMBL" id="CAQQ02063324">
    <property type="status" value="NOT_ANNOTATED_CDS"/>
    <property type="molecule type" value="Genomic_DNA"/>
</dbReference>
<name>T1GWL6_MEGSC</name>
<dbReference type="Proteomes" id="UP000015102">
    <property type="component" value="Unassembled WGS sequence"/>
</dbReference>